<keyword evidence="1" id="KW-0966">Cell projection</keyword>
<dbReference type="Proteomes" id="UP000637695">
    <property type="component" value="Unassembled WGS sequence"/>
</dbReference>
<accession>A0A917K278</accession>
<dbReference type="AlphaFoldDB" id="A0A917K278"/>
<dbReference type="PANTHER" id="PTHR39185:SF1">
    <property type="entry name" value="SWARMING MOTILITY PROTEIN SWRD"/>
    <property type="match status" value="1"/>
</dbReference>
<dbReference type="EMBL" id="BMOY01000001">
    <property type="protein sequence ID" value="GGI94701.1"/>
    <property type="molecule type" value="Genomic_DNA"/>
</dbReference>
<name>A0A917K278_9BACL</name>
<proteinExistence type="predicted"/>
<dbReference type="Pfam" id="PF06289">
    <property type="entry name" value="FlbD"/>
    <property type="match status" value="1"/>
</dbReference>
<sequence>MIVLTRLNGTQLWINPLLIEAVESHPDTVVTLSNGHKYIVREDPAAIAASVTAFLRRVGLVGGVSAPEGEKL</sequence>
<comment type="caution">
    <text evidence="1">The sequence shown here is derived from an EMBL/GenBank/DDBJ whole genome shotgun (WGS) entry which is preliminary data.</text>
</comment>
<evidence type="ECO:0000313" key="1">
    <source>
        <dbReference type="EMBL" id="GGI94701.1"/>
    </source>
</evidence>
<dbReference type="RefSeq" id="WP_188880434.1">
    <property type="nucleotide sequence ID" value="NZ_BMOY01000001.1"/>
</dbReference>
<dbReference type="PANTHER" id="PTHR39185">
    <property type="entry name" value="SWARMING MOTILITY PROTEIN SWRD"/>
    <property type="match status" value="1"/>
</dbReference>
<dbReference type="InterPro" id="IPR009384">
    <property type="entry name" value="SwrD-like"/>
</dbReference>
<keyword evidence="2" id="KW-1185">Reference proteome</keyword>
<organism evidence="1 2">
    <name type="scientific">Alicyclobacillus cellulosilyticus</name>
    <dbReference type="NCBI Taxonomy" id="1003997"/>
    <lineage>
        <taxon>Bacteria</taxon>
        <taxon>Bacillati</taxon>
        <taxon>Bacillota</taxon>
        <taxon>Bacilli</taxon>
        <taxon>Bacillales</taxon>
        <taxon>Alicyclobacillaceae</taxon>
        <taxon>Alicyclobacillus</taxon>
    </lineage>
</organism>
<keyword evidence="1" id="KW-0969">Cilium</keyword>
<keyword evidence="1" id="KW-0282">Flagellum</keyword>
<protein>
    <submittedName>
        <fullName evidence="1">Flagellar protein FlbD</fullName>
    </submittedName>
</protein>
<gene>
    <name evidence="1" type="ORF">GCM10010885_00290</name>
</gene>
<evidence type="ECO:0000313" key="2">
    <source>
        <dbReference type="Proteomes" id="UP000637695"/>
    </source>
</evidence>
<reference evidence="1" key="2">
    <citation type="submission" date="2020-09" db="EMBL/GenBank/DDBJ databases">
        <authorList>
            <person name="Sun Q."/>
            <person name="Ohkuma M."/>
        </authorList>
    </citation>
    <scope>NUCLEOTIDE SEQUENCE</scope>
    <source>
        <strain evidence="1">JCM 18487</strain>
    </source>
</reference>
<reference evidence="1" key="1">
    <citation type="journal article" date="2014" name="Int. J. Syst. Evol. Microbiol.">
        <title>Complete genome sequence of Corynebacterium casei LMG S-19264T (=DSM 44701T), isolated from a smear-ripened cheese.</title>
        <authorList>
            <consortium name="US DOE Joint Genome Institute (JGI-PGF)"/>
            <person name="Walter F."/>
            <person name="Albersmeier A."/>
            <person name="Kalinowski J."/>
            <person name="Ruckert C."/>
        </authorList>
    </citation>
    <scope>NUCLEOTIDE SEQUENCE</scope>
    <source>
        <strain evidence="1">JCM 18487</strain>
    </source>
</reference>